<evidence type="ECO:0000256" key="3">
    <source>
        <dbReference type="HAMAP-Rule" id="MF_01460"/>
    </source>
</evidence>
<dbReference type="GO" id="GO:0017006">
    <property type="term" value="P:protein-tetrapyrrole linkage"/>
    <property type="evidence" value="ECO:0007669"/>
    <property type="project" value="UniProtKB-UniRule"/>
</dbReference>
<protein>
    <recommendedName>
        <fullName evidence="3">Chromophore lyase CpcT/CpeT</fullName>
        <ecNumber evidence="3">4.-.-.-</ecNumber>
    </recommendedName>
</protein>
<dbReference type="Pfam" id="PF06206">
    <property type="entry name" value="CpeT"/>
    <property type="match status" value="1"/>
</dbReference>
<dbReference type="InterPro" id="IPR038672">
    <property type="entry name" value="CpcT/CpeT_sf"/>
</dbReference>
<dbReference type="GO" id="GO:0016829">
    <property type="term" value="F:lyase activity"/>
    <property type="evidence" value="ECO:0007669"/>
    <property type="project" value="UniProtKB-KW"/>
</dbReference>
<evidence type="ECO:0000256" key="2">
    <source>
        <dbReference type="ARBA" id="ARBA00023239"/>
    </source>
</evidence>
<dbReference type="HAMAP" id="MF_01460">
    <property type="entry name" value="Chrphore_lyase_CpxT"/>
    <property type="match status" value="1"/>
</dbReference>
<gene>
    <name evidence="3" type="primary">cpcT</name>
    <name evidence="4" type="ORF">ABWT76_001105</name>
</gene>
<dbReference type="PANTHER" id="PTHR35137:SF1">
    <property type="entry name" value="CHROMOPHORE LYASE CRL, CHLOROPLASTIC"/>
    <property type="match status" value="1"/>
</dbReference>
<dbReference type="EC" id="4.-.-.-" evidence="3"/>
<evidence type="ECO:0000313" key="4">
    <source>
        <dbReference type="EMBL" id="XCM38268.1"/>
    </source>
</evidence>
<dbReference type="AlphaFoldDB" id="A0AAU8JJ12"/>
<dbReference type="CDD" id="cd16338">
    <property type="entry name" value="CpcT"/>
    <property type="match status" value="1"/>
</dbReference>
<accession>A0AAU8JJ12</accession>
<dbReference type="InterPro" id="IPR010404">
    <property type="entry name" value="CpcT/CpeT"/>
</dbReference>
<dbReference type="EMBL" id="CP159837">
    <property type="protein sequence ID" value="XCM38268.1"/>
    <property type="molecule type" value="Genomic_DNA"/>
</dbReference>
<name>A0AAU8JJ12_9CYAN</name>
<dbReference type="Gene3D" id="2.40.128.590">
    <property type="entry name" value="CpcT/CpeT domain"/>
    <property type="match status" value="1"/>
</dbReference>
<sequence>MTHSTDIKTLAQWMASDFSNQAQALENPPFFAHIRVCMRPLPWELLDGMSLYLEQAYDFMLNQPYRVRVLKLVPATDHIVVENYEVAEVEEFYGASRQPERLKNLTKDRLTKMSGCSYITHWTDHHSFKGRVEPGKGCIVVRKNQTTYFDGEFEIDAEKFISHDRGMDLETDRQVWGAIAGPFQFVRVASFASEVLTVMPG</sequence>
<dbReference type="RefSeq" id="WP_054465835.1">
    <property type="nucleotide sequence ID" value="NZ_CP159837.1"/>
</dbReference>
<organism evidence="4">
    <name type="scientific">Planktothricoides raciborskii GIHE-MW2</name>
    <dbReference type="NCBI Taxonomy" id="2792601"/>
    <lineage>
        <taxon>Bacteria</taxon>
        <taxon>Bacillati</taxon>
        <taxon>Cyanobacteriota</taxon>
        <taxon>Cyanophyceae</taxon>
        <taxon>Oscillatoriophycideae</taxon>
        <taxon>Oscillatoriales</taxon>
        <taxon>Oscillatoriaceae</taxon>
        <taxon>Planktothricoides</taxon>
    </lineage>
</organism>
<reference evidence="4" key="1">
    <citation type="submission" date="2024-07" db="EMBL/GenBank/DDBJ databases">
        <authorList>
            <person name="Kim Y.J."/>
            <person name="Jeong J.Y."/>
        </authorList>
    </citation>
    <scope>NUCLEOTIDE SEQUENCE</scope>
    <source>
        <strain evidence="4">GIHE-MW2</strain>
    </source>
</reference>
<comment type="function">
    <text evidence="3">Covalently attaches a chromophore to Cys residue(s) of phycobiliproteins.</text>
</comment>
<keyword evidence="2 3" id="KW-0456">Lyase</keyword>
<dbReference type="PANTHER" id="PTHR35137">
    <property type="entry name" value="CHROMOPHORE LYASE CRL, CHLOROPLASTIC"/>
    <property type="match status" value="1"/>
</dbReference>
<comment type="similarity">
    <text evidence="1 3">Belongs to the CpcT/CpeT biliprotein lyase family.</text>
</comment>
<evidence type="ECO:0000256" key="1">
    <source>
        <dbReference type="ARBA" id="ARBA00008206"/>
    </source>
</evidence>
<proteinExistence type="inferred from homology"/>